<dbReference type="PANTHER" id="PTHR47835:SF3">
    <property type="entry name" value="HELICASE FOR MEIOSIS 1"/>
    <property type="match status" value="1"/>
</dbReference>
<dbReference type="EMBL" id="JABCKV010000011">
    <property type="protein sequence ID" value="KAG5647300.1"/>
    <property type="molecule type" value="Genomic_DNA"/>
</dbReference>
<dbReference type="Gene3D" id="1.10.10.10">
    <property type="entry name" value="Winged helix-like DNA-binding domain superfamily/Winged helix DNA-binding domain"/>
    <property type="match status" value="1"/>
</dbReference>
<evidence type="ECO:0000256" key="2">
    <source>
        <dbReference type="ARBA" id="ARBA00022801"/>
    </source>
</evidence>
<dbReference type="Pfam" id="PF00270">
    <property type="entry name" value="DEAD"/>
    <property type="match status" value="2"/>
</dbReference>
<dbReference type="PANTHER" id="PTHR47835">
    <property type="entry name" value="HFM1, ATP DEPENDENT DNA HELICASE HOMOLOG"/>
    <property type="match status" value="1"/>
</dbReference>
<keyword evidence="2" id="KW-0378">Hydrolase</keyword>
<name>A0A9P7GDE5_9AGAR</name>
<dbReference type="EC" id="5.6.2.4" evidence="6"/>
<organism evidence="10 11">
    <name type="scientific">Asterophora parasitica</name>
    <dbReference type="NCBI Taxonomy" id="117018"/>
    <lineage>
        <taxon>Eukaryota</taxon>
        <taxon>Fungi</taxon>
        <taxon>Dikarya</taxon>
        <taxon>Basidiomycota</taxon>
        <taxon>Agaricomycotina</taxon>
        <taxon>Agaricomycetes</taxon>
        <taxon>Agaricomycetidae</taxon>
        <taxon>Agaricales</taxon>
        <taxon>Tricholomatineae</taxon>
        <taxon>Lyophyllaceae</taxon>
        <taxon>Asterophora</taxon>
    </lineage>
</organism>
<evidence type="ECO:0000256" key="8">
    <source>
        <dbReference type="SAM" id="MobiDB-lite"/>
    </source>
</evidence>
<dbReference type="Pfam" id="PF23445">
    <property type="entry name" value="WHD_SNRNP200"/>
    <property type="match status" value="1"/>
</dbReference>
<comment type="caution">
    <text evidence="10">The sequence shown here is derived from an EMBL/GenBank/DDBJ whole genome shotgun (WGS) entry which is preliminary data.</text>
</comment>
<evidence type="ECO:0000256" key="4">
    <source>
        <dbReference type="ARBA" id="ARBA00022840"/>
    </source>
</evidence>
<dbReference type="InterPro" id="IPR011545">
    <property type="entry name" value="DEAD/DEAH_box_helicase_dom"/>
</dbReference>
<evidence type="ECO:0000313" key="11">
    <source>
        <dbReference type="Proteomes" id="UP000775547"/>
    </source>
</evidence>
<keyword evidence="11" id="KW-1185">Reference proteome</keyword>
<proteinExistence type="predicted"/>
<dbReference type="PROSITE" id="PS51192">
    <property type="entry name" value="HELICASE_ATP_BIND_1"/>
    <property type="match status" value="1"/>
</dbReference>
<evidence type="ECO:0000313" key="10">
    <source>
        <dbReference type="EMBL" id="KAG5647300.1"/>
    </source>
</evidence>
<dbReference type="SMART" id="SM00487">
    <property type="entry name" value="DEXDc"/>
    <property type="match status" value="1"/>
</dbReference>
<evidence type="ECO:0000259" key="9">
    <source>
        <dbReference type="PROSITE" id="PS51192"/>
    </source>
</evidence>
<dbReference type="FunFam" id="1.10.10.10:FF:000012">
    <property type="entry name" value="U5 small nuclear ribonucleoprotein helicase"/>
    <property type="match status" value="1"/>
</dbReference>
<dbReference type="AlphaFoldDB" id="A0A9P7GDE5"/>
<dbReference type="InterPro" id="IPR014001">
    <property type="entry name" value="Helicase_ATP-bd"/>
</dbReference>
<evidence type="ECO:0000256" key="6">
    <source>
        <dbReference type="ARBA" id="ARBA00034808"/>
    </source>
</evidence>
<dbReference type="OrthoDB" id="5575at2759"/>
<evidence type="ECO:0000256" key="7">
    <source>
        <dbReference type="ARBA" id="ARBA00048988"/>
    </source>
</evidence>
<comment type="catalytic activity">
    <reaction evidence="7">
        <text>ATP + H2O = ADP + phosphate + H(+)</text>
        <dbReference type="Rhea" id="RHEA:13065"/>
        <dbReference type="ChEBI" id="CHEBI:15377"/>
        <dbReference type="ChEBI" id="CHEBI:15378"/>
        <dbReference type="ChEBI" id="CHEBI:30616"/>
        <dbReference type="ChEBI" id="CHEBI:43474"/>
        <dbReference type="ChEBI" id="CHEBI:456216"/>
        <dbReference type="EC" id="5.6.2.4"/>
    </reaction>
</comment>
<keyword evidence="1" id="KW-0547">Nucleotide-binding</keyword>
<evidence type="ECO:0000256" key="5">
    <source>
        <dbReference type="ARBA" id="ARBA00034617"/>
    </source>
</evidence>
<dbReference type="SUPFAM" id="SSF52540">
    <property type="entry name" value="P-loop containing nucleoside triphosphate hydrolases"/>
    <property type="match status" value="1"/>
</dbReference>
<reference evidence="10" key="1">
    <citation type="submission" date="2020-07" db="EMBL/GenBank/DDBJ databases">
        <authorList>
            <person name="Nieuwenhuis M."/>
            <person name="Van De Peppel L.J.J."/>
        </authorList>
    </citation>
    <scope>NUCLEOTIDE SEQUENCE</scope>
    <source>
        <strain evidence="10">AP01</strain>
        <tissue evidence="10">Mycelium</tissue>
    </source>
</reference>
<evidence type="ECO:0000256" key="3">
    <source>
        <dbReference type="ARBA" id="ARBA00022806"/>
    </source>
</evidence>
<dbReference type="GO" id="GO:0016787">
    <property type="term" value="F:hydrolase activity"/>
    <property type="evidence" value="ECO:0007669"/>
    <property type="project" value="UniProtKB-KW"/>
</dbReference>
<accession>A0A9P7GDE5</accession>
<dbReference type="InterPro" id="IPR057842">
    <property type="entry name" value="WH_MER3"/>
</dbReference>
<dbReference type="GO" id="GO:0005524">
    <property type="term" value="F:ATP binding"/>
    <property type="evidence" value="ECO:0007669"/>
    <property type="project" value="UniProtKB-KW"/>
</dbReference>
<dbReference type="Gene3D" id="3.40.50.300">
    <property type="entry name" value="P-loop containing nucleotide triphosphate hydrolases"/>
    <property type="match status" value="3"/>
</dbReference>
<feature type="region of interest" description="Disordered" evidence="8">
    <location>
        <begin position="71"/>
        <end position="109"/>
    </location>
</feature>
<feature type="region of interest" description="Disordered" evidence="8">
    <location>
        <begin position="1"/>
        <end position="32"/>
    </location>
</feature>
<feature type="domain" description="Helicase ATP-binding" evidence="9">
    <location>
        <begin position="113"/>
        <end position="329"/>
    </location>
</feature>
<dbReference type="Proteomes" id="UP000775547">
    <property type="component" value="Unassembled WGS sequence"/>
</dbReference>
<dbReference type="InterPro" id="IPR052247">
    <property type="entry name" value="Meiotic_Crossover_Helicase"/>
</dbReference>
<keyword evidence="4" id="KW-0067">ATP-binding</keyword>
<dbReference type="GO" id="GO:0043138">
    <property type="term" value="F:3'-5' DNA helicase activity"/>
    <property type="evidence" value="ECO:0007669"/>
    <property type="project" value="UniProtKB-EC"/>
</dbReference>
<feature type="compositionally biased region" description="Basic and acidic residues" evidence="8">
    <location>
        <begin position="82"/>
        <end position="95"/>
    </location>
</feature>
<protein>
    <recommendedName>
        <fullName evidence="6">DNA 3'-5' helicase</fullName>
        <ecNumber evidence="6">5.6.2.4</ecNumber>
    </recommendedName>
</protein>
<gene>
    <name evidence="10" type="ORF">DXG03_000837</name>
</gene>
<reference evidence="10" key="2">
    <citation type="submission" date="2021-10" db="EMBL/GenBank/DDBJ databases">
        <title>Phylogenomics reveals ancestral predisposition of the termite-cultivated fungus Termitomyces towards a domesticated lifestyle.</title>
        <authorList>
            <person name="Auxier B."/>
            <person name="Grum-Grzhimaylo A."/>
            <person name="Cardenas M.E."/>
            <person name="Lodge J.D."/>
            <person name="Laessoe T."/>
            <person name="Pedersen O."/>
            <person name="Smith M.E."/>
            <person name="Kuyper T.W."/>
            <person name="Franco-Molano E.A."/>
            <person name="Baroni T.J."/>
            <person name="Aanen D.K."/>
        </authorList>
    </citation>
    <scope>NUCLEOTIDE SEQUENCE</scope>
    <source>
        <strain evidence="10">AP01</strain>
        <tissue evidence="10">Mycelium</tissue>
    </source>
</reference>
<sequence length="532" mass="59721">MAFNERFVRRSQSRFPSNSEEHRGHPMVPVRQVPASAYPEAYEDWDYMNEYAEDIGPSYNPGQTVDPDYGDEEFHGSSNTTDCREPPMDVGDDGHYSQPPRGSNPRNAHGIRLRPVSSLQLQVISAPTGSGKTVLFELAIIRMLTESANTDGSLKCVYMAPTKALCSERYRDWTAKFDPLGIKCAELTGDTVHFGRGVWGDAKKASIMSNNNGKSGEVVVDRIPSLTFYRAKNGIALRAIGFTNHPYLFAVTLRRLSLRREHSQILSKIHLFLIDEVHILNESRGSTLEVVVSRMKTRGSAVRFVLVSATVPNIEDIASWIASSNRPQVPAKVFVFGEEFRPCKLTRHVIGVHRQKGQNDFVFTKNLDYKLFGALQQYSVGKPILVFCSTRKDKDGIALIFCEEELENKYRALVQGQTILESSLHANLSEHLNSEVGLGTITSISTAKEWLRGTFLFQRIRKNPKHYALGKDNDQTWEEKVDDLVMQSVEKLRETQLVESPTDGSGDQLISTDYGDIMSKVCFLKSIGADRF</sequence>
<dbReference type="InterPro" id="IPR036388">
    <property type="entry name" value="WH-like_DNA-bd_sf"/>
</dbReference>
<keyword evidence="3" id="KW-0347">Helicase</keyword>
<dbReference type="GO" id="GO:0003676">
    <property type="term" value="F:nucleic acid binding"/>
    <property type="evidence" value="ECO:0007669"/>
    <property type="project" value="InterPro"/>
</dbReference>
<comment type="catalytic activity">
    <reaction evidence="5">
        <text>Couples ATP hydrolysis with the unwinding of duplex DNA by translocating in the 3'-5' direction.</text>
        <dbReference type="EC" id="5.6.2.4"/>
    </reaction>
</comment>
<dbReference type="InterPro" id="IPR027417">
    <property type="entry name" value="P-loop_NTPase"/>
</dbReference>
<evidence type="ECO:0000256" key="1">
    <source>
        <dbReference type="ARBA" id="ARBA00022741"/>
    </source>
</evidence>